<dbReference type="Pfam" id="PF01594">
    <property type="entry name" value="AI-2E_transport"/>
    <property type="match status" value="1"/>
</dbReference>
<feature type="transmembrane region" description="Helical" evidence="6">
    <location>
        <begin position="55"/>
        <end position="76"/>
    </location>
</feature>
<dbReference type="NCBIfam" id="TIGR02872">
    <property type="entry name" value="spore_ytvI"/>
    <property type="match status" value="1"/>
</dbReference>
<keyword evidence="8" id="KW-1185">Reference proteome</keyword>
<evidence type="ECO:0000313" key="7">
    <source>
        <dbReference type="EMBL" id="MBM7694136.1"/>
    </source>
</evidence>
<dbReference type="PANTHER" id="PTHR21716:SF68">
    <property type="entry name" value="TRANSPORT PROTEIN YTVI-RELATED"/>
    <property type="match status" value="1"/>
</dbReference>
<sequence length="343" mass="38404">MSIKWVWGIIILSLIFILVPYSWTLIFAFVTAVFLESIVAPIQVKAKLSRRWSVLASFLIYTGGLLSFVYFCISVLSRQIINLSEVVPGFVRELYQTVFLPSIYKWENYSETLPKDVILSIEETMEKGISGLEVFFQKLVQSIIGLVTLIPGFLIEFLIYLVALFLFSLELPRIKRRIKGFLRPETSKKLSLVFNDLTKAGIGFLRAQIILSIVTFAMASIGLWILKAPYILLLSILIVFVDILPILGTGSVLVPWAVISLLQGHQGLGIGLIVLFIIITVVRRIIEPKIYSTNMGLSPLAALISLYLGFKLLGFIGLFLGPALVIVYDTLKRAGAIRINFKI</sequence>
<evidence type="ECO:0000256" key="3">
    <source>
        <dbReference type="ARBA" id="ARBA00022692"/>
    </source>
</evidence>
<comment type="similarity">
    <text evidence="2">Belongs to the autoinducer-2 exporter (AI-2E) (TC 2.A.86) family.</text>
</comment>
<dbReference type="Proteomes" id="UP000823486">
    <property type="component" value="Unassembled WGS sequence"/>
</dbReference>
<feature type="transmembrane region" description="Helical" evidence="6">
    <location>
        <begin position="143"/>
        <end position="169"/>
    </location>
</feature>
<keyword evidence="3 6" id="KW-0812">Transmembrane</keyword>
<feature type="transmembrane region" description="Helical" evidence="6">
    <location>
        <begin position="268"/>
        <end position="286"/>
    </location>
</feature>
<feature type="transmembrane region" description="Helical" evidence="6">
    <location>
        <begin position="232"/>
        <end position="256"/>
    </location>
</feature>
<evidence type="ECO:0000256" key="2">
    <source>
        <dbReference type="ARBA" id="ARBA00009773"/>
    </source>
</evidence>
<evidence type="ECO:0000313" key="8">
    <source>
        <dbReference type="Proteomes" id="UP000823486"/>
    </source>
</evidence>
<dbReference type="InterPro" id="IPR002549">
    <property type="entry name" value="AI-2E-like"/>
</dbReference>
<feature type="transmembrane region" description="Helical" evidence="6">
    <location>
        <begin position="306"/>
        <end position="328"/>
    </location>
</feature>
<dbReference type="PANTHER" id="PTHR21716">
    <property type="entry name" value="TRANSMEMBRANE PROTEIN"/>
    <property type="match status" value="1"/>
</dbReference>
<keyword evidence="4 6" id="KW-1133">Transmembrane helix</keyword>
<name>A0ABS2QPE9_9BACI</name>
<protein>
    <submittedName>
        <fullName evidence="7">Sporulation integral membrane protein YtvI</fullName>
    </submittedName>
</protein>
<dbReference type="RefSeq" id="WP_204545827.1">
    <property type="nucleotide sequence ID" value="NZ_JAFBFI010000018.1"/>
</dbReference>
<gene>
    <name evidence="7" type="ORF">JOC77_003580</name>
</gene>
<feature type="transmembrane region" description="Helical" evidence="6">
    <location>
        <begin position="209"/>
        <end position="226"/>
    </location>
</feature>
<dbReference type="InterPro" id="IPR014227">
    <property type="entry name" value="YtvI-like"/>
</dbReference>
<evidence type="ECO:0000256" key="6">
    <source>
        <dbReference type="SAM" id="Phobius"/>
    </source>
</evidence>
<evidence type="ECO:0000256" key="1">
    <source>
        <dbReference type="ARBA" id="ARBA00004141"/>
    </source>
</evidence>
<evidence type="ECO:0000256" key="5">
    <source>
        <dbReference type="ARBA" id="ARBA00023136"/>
    </source>
</evidence>
<organism evidence="7 8">
    <name type="scientific">Peribacillus deserti</name>
    <dbReference type="NCBI Taxonomy" id="673318"/>
    <lineage>
        <taxon>Bacteria</taxon>
        <taxon>Bacillati</taxon>
        <taxon>Bacillota</taxon>
        <taxon>Bacilli</taxon>
        <taxon>Bacillales</taxon>
        <taxon>Bacillaceae</taxon>
        <taxon>Peribacillus</taxon>
    </lineage>
</organism>
<feature type="transmembrane region" description="Helical" evidence="6">
    <location>
        <begin position="6"/>
        <end position="35"/>
    </location>
</feature>
<evidence type="ECO:0000256" key="4">
    <source>
        <dbReference type="ARBA" id="ARBA00022989"/>
    </source>
</evidence>
<reference evidence="7 8" key="1">
    <citation type="submission" date="2021-01" db="EMBL/GenBank/DDBJ databases">
        <title>Genomic Encyclopedia of Type Strains, Phase IV (KMG-IV): sequencing the most valuable type-strain genomes for metagenomic binning, comparative biology and taxonomic classification.</title>
        <authorList>
            <person name="Goeker M."/>
        </authorList>
    </citation>
    <scope>NUCLEOTIDE SEQUENCE [LARGE SCALE GENOMIC DNA]</scope>
    <source>
        <strain evidence="7 8">DSM 105482</strain>
    </source>
</reference>
<dbReference type="EMBL" id="JAFBFI010000018">
    <property type="protein sequence ID" value="MBM7694136.1"/>
    <property type="molecule type" value="Genomic_DNA"/>
</dbReference>
<comment type="subcellular location">
    <subcellularLocation>
        <location evidence="1">Membrane</location>
        <topology evidence="1">Multi-pass membrane protein</topology>
    </subcellularLocation>
</comment>
<accession>A0ABS2QPE9</accession>
<proteinExistence type="inferred from homology"/>
<keyword evidence="5 6" id="KW-0472">Membrane</keyword>
<comment type="caution">
    <text evidence="7">The sequence shown here is derived from an EMBL/GenBank/DDBJ whole genome shotgun (WGS) entry which is preliminary data.</text>
</comment>